<dbReference type="CDD" id="cd11338">
    <property type="entry name" value="AmyAc_CMD"/>
    <property type="match status" value="1"/>
</dbReference>
<dbReference type="SUPFAM" id="SSF81296">
    <property type="entry name" value="E set domains"/>
    <property type="match status" value="1"/>
</dbReference>
<evidence type="ECO:0000259" key="3">
    <source>
        <dbReference type="SMART" id="SM00642"/>
    </source>
</evidence>
<feature type="domain" description="Glycosyl hydrolase family 13 catalytic" evidence="3">
    <location>
        <begin position="139"/>
        <end position="547"/>
    </location>
</feature>
<dbReference type="InterPro" id="IPR013780">
    <property type="entry name" value="Glyco_hydro_b"/>
</dbReference>
<evidence type="ECO:0000256" key="2">
    <source>
        <dbReference type="ARBA" id="ARBA00023295"/>
    </source>
</evidence>
<dbReference type="PANTHER" id="PTHR10357">
    <property type="entry name" value="ALPHA-AMYLASE FAMILY MEMBER"/>
    <property type="match status" value="1"/>
</dbReference>
<gene>
    <name evidence="4" type="ORF">IAA96_00890</name>
</gene>
<keyword evidence="2" id="KW-0326">Glycosidase</keyword>
<dbReference type="InterPro" id="IPR006047">
    <property type="entry name" value="GH13_cat_dom"/>
</dbReference>
<accession>A0A9D9HGP5</accession>
<keyword evidence="1" id="KW-0378">Hydrolase</keyword>
<dbReference type="Gene3D" id="3.20.20.80">
    <property type="entry name" value="Glycosidases"/>
    <property type="match status" value="1"/>
</dbReference>
<dbReference type="AlphaFoldDB" id="A0A9D9HGP5"/>
<reference evidence="4" key="1">
    <citation type="submission" date="2020-10" db="EMBL/GenBank/DDBJ databases">
        <authorList>
            <person name="Gilroy R."/>
        </authorList>
    </citation>
    <scope>NUCLEOTIDE SEQUENCE</scope>
    <source>
        <strain evidence="4">B3-4054</strain>
    </source>
</reference>
<dbReference type="InterPro" id="IPR014756">
    <property type="entry name" value="Ig_E-set"/>
</dbReference>
<dbReference type="InterPro" id="IPR004185">
    <property type="entry name" value="Glyco_hydro_13_lg-like_dom"/>
</dbReference>
<comment type="caution">
    <text evidence="4">The sequence shown here is derived from an EMBL/GenBank/DDBJ whole genome shotgun (WGS) entry which is preliminary data.</text>
</comment>
<dbReference type="SUPFAM" id="SSF51445">
    <property type="entry name" value="(Trans)glycosidases"/>
    <property type="match status" value="1"/>
</dbReference>
<proteinExistence type="predicted"/>
<dbReference type="PANTHER" id="PTHR10357:SF210">
    <property type="entry name" value="MALTODEXTRIN GLUCOSIDASE"/>
    <property type="match status" value="1"/>
</dbReference>
<dbReference type="Proteomes" id="UP000823616">
    <property type="component" value="Unassembled WGS sequence"/>
</dbReference>
<evidence type="ECO:0000313" key="4">
    <source>
        <dbReference type="EMBL" id="MBO8449643.1"/>
    </source>
</evidence>
<evidence type="ECO:0000313" key="5">
    <source>
        <dbReference type="Proteomes" id="UP000823616"/>
    </source>
</evidence>
<evidence type="ECO:0000256" key="1">
    <source>
        <dbReference type="ARBA" id="ARBA00022801"/>
    </source>
</evidence>
<dbReference type="SMART" id="SM00642">
    <property type="entry name" value="Aamy"/>
    <property type="match status" value="1"/>
</dbReference>
<dbReference type="Gene3D" id="2.60.40.1180">
    <property type="entry name" value="Golgi alpha-mannosidase II"/>
    <property type="match status" value="1"/>
</dbReference>
<organism evidence="4 5">
    <name type="scientific">Candidatus Avitreponema avistercoris</name>
    <dbReference type="NCBI Taxonomy" id="2840705"/>
    <lineage>
        <taxon>Bacteria</taxon>
        <taxon>Pseudomonadati</taxon>
        <taxon>Spirochaetota</taxon>
        <taxon>Spirochaetia</taxon>
        <taxon>Spirochaetales</taxon>
        <taxon>Candidatus Avitreponema</taxon>
    </lineage>
</organism>
<sequence length="642" mass="72796">MNSFDLCREYPWLESVYSDGSRYFVSNPLPEKGETVTVSVRMAADAPVRAVFLRAKVNGVEEKRRMARASVRDGLAYYETQITVWEDELRYQFYLAAEDCVFYYTEGGITTYIPDESRDFRLLTGFRQPSWVKNAVFYQIFPERFCNGNPDNDVRDGEYTFDGFPARKIADWNAEPEEYGTARCLDFYGGDLEGIAQKLPYLQKLGVTAIYLNPVFYAATVHKYDCLDYFQVDPHFGGDGALADLTAKAHAAGIKVILDVSINHTGIANRWFNRDGTFFPKTEGAYNNPDAPERSFYFFNPDNTYKAWAGVETLPTLNYTSQALRDKLYRAPDSLVKKWLRPPFSTDGWRFDVADTMARNDSIQLHHEVWPEIRRSVKEENPDAYILAEDWTDSSAFLNGNEWDSQMNYFGCARPLRQFCGEADLFNSRDPDLACARYKMTARDLAARIAENLSRIPFAVRQLQFNLLDSHDTPRLHNNPVVPRGLYRGAVIALFTLPGCCSIYYGDEAEIGGRITSNEGCRFPMPWSKNFEQTETWQMYAALAKIKTSSPAFPDGGFRIVLADGYVFAFARFTPEELWFTVLSSDTESRRVSLPLSAFGAHFAAGSAPAADALGSPLSAEIRDGRLHLQIPPETSYLICIR</sequence>
<dbReference type="Pfam" id="PF00128">
    <property type="entry name" value="Alpha-amylase"/>
    <property type="match status" value="1"/>
</dbReference>
<dbReference type="CDD" id="cd02857">
    <property type="entry name" value="E_set_CDase_PDE_N"/>
    <property type="match status" value="1"/>
</dbReference>
<dbReference type="Gene3D" id="2.60.40.10">
    <property type="entry name" value="Immunoglobulins"/>
    <property type="match status" value="1"/>
</dbReference>
<dbReference type="InterPro" id="IPR013783">
    <property type="entry name" value="Ig-like_fold"/>
</dbReference>
<dbReference type="GO" id="GO:0004553">
    <property type="term" value="F:hydrolase activity, hydrolyzing O-glycosyl compounds"/>
    <property type="evidence" value="ECO:0007669"/>
    <property type="project" value="InterPro"/>
</dbReference>
<dbReference type="GO" id="GO:0005975">
    <property type="term" value="P:carbohydrate metabolic process"/>
    <property type="evidence" value="ECO:0007669"/>
    <property type="project" value="InterPro"/>
</dbReference>
<protein>
    <submittedName>
        <fullName evidence="4">Alpha-glycosidase</fullName>
    </submittedName>
</protein>
<dbReference type="EMBL" id="JADIMS010000011">
    <property type="protein sequence ID" value="MBO8449643.1"/>
    <property type="molecule type" value="Genomic_DNA"/>
</dbReference>
<dbReference type="InterPro" id="IPR017853">
    <property type="entry name" value="GH"/>
</dbReference>
<name>A0A9D9HGP5_9SPIR</name>
<reference evidence="4" key="2">
    <citation type="journal article" date="2021" name="PeerJ">
        <title>Extensive microbial diversity within the chicken gut microbiome revealed by metagenomics and culture.</title>
        <authorList>
            <person name="Gilroy R."/>
            <person name="Ravi A."/>
            <person name="Getino M."/>
            <person name="Pursley I."/>
            <person name="Horton D.L."/>
            <person name="Alikhan N.F."/>
            <person name="Baker D."/>
            <person name="Gharbi K."/>
            <person name="Hall N."/>
            <person name="Watson M."/>
            <person name="Adriaenssens E.M."/>
            <person name="Foster-Nyarko E."/>
            <person name="Jarju S."/>
            <person name="Secka A."/>
            <person name="Antonio M."/>
            <person name="Oren A."/>
            <person name="Chaudhuri R.R."/>
            <person name="La Ragione R."/>
            <person name="Hildebrand F."/>
            <person name="Pallen M.J."/>
        </authorList>
    </citation>
    <scope>NUCLEOTIDE SEQUENCE</scope>
    <source>
        <strain evidence="4">B3-4054</strain>
    </source>
</reference>